<dbReference type="HAMAP" id="MF_00073">
    <property type="entry name" value="NusB"/>
    <property type="match status" value="1"/>
</dbReference>
<dbReference type="Proteomes" id="UP000274920">
    <property type="component" value="Unassembled WGS sequence"/>
</dbReference>
<sequence length="141" mass="16096">MVRTELREHVFKLLFQIEFYQPEEMAEHPGLYFESLEQASEQDQAYIRTKYEKILPHVPEIDALINEKSTDWKTKRMNKVDLAILRLAVYEMKWDEDIPTGVAINEAVELAKRFSGGESPAFVNGVLGRLAAGADGPKQEA</sequence>
<dbReference type="GO" id="GO:0006353">
    <property type="term" value="P:DNA-templated transcription termination"/>
    <property type="evidence" value="ECO:0007669"/>
    <property type="project" value="UniProtKB-UniRule"/>
</dbReference>
<evidence type="ECO:0000256" key="1">
    <source>
        <dbReference type="ARBA" id="ARBA00005952"/>
    </source>
</evidence>
<dbReference type="EMBL" id="RHJS01000002">
    <property type="protein sequence ID" value="RRK31800.1"/>
    <property type="molecule type" value="Genomic_DNA"/>
</dbReference>
<evidence type="ECO:0000256" key="2">
    <source>
        <dbReference type="ARBA" id="ARBA00022814"/>
    </source>
</evidence>
<dbReference type="GO" id="GO:0031564">
    <property type="term" value="P:transcription antitermination"/>
    <property type="evidence" value="ECO:0007669"/>
    <property type="project" value="UniProtKB-KW"/>
</dbReference>
<keyword evidence="5 6" id="KW-0804">Transcription</keyword>
<evidence type="ECO:0000259" key="7">
    <source>
        <dbReference type="Pfam" id="PF01029"/>
    </source>
</evidence>
<protein>
    <recommendedName>
        <fullName evidence="6">Transcription antitermination protein NusB</fullName>
    </recommendedName>
    <alternativeName>
        <fullName evidence="6">Antitermination factor NusB</fullName>
    </alternativeName>
</protein>
<keyword evidence="3 6" id="KW-0694">RNA-binding</keyword>
<keyword evidence="2 6" id="KW-0889">Transcription antitermination</keyword>
<evidence type="ECO:0000256" key="4">
    <source>
        <dbReference type="ARBA" id="ARBA00023015"/>
    </source>
</evidence>
<dbReference type="NCBIfam" id="TIGR01951">
    <property type="entry name" value="nusB"/>
    <property type="match status" value="1"/>
</dbReference>
<dbReference type="RefSeq" id="WP_125127399.1">
    <property type="nucleotide sequence ID" value="NZ_RHJS01000002.1"/>
</dbReference>
<evidence type="ECO:0000256" key="3">
    <source>
        <dbReference type="ARBA" id="ARBA00022884"/>
    </source>
</evidence>
<proteinExistence type="inferred from homology"/>
<evidence type="ECO:0000256" key="6">
    <source>
        <dbReference type="HAMAP-Rule" id="MF_00073"/>
    </source>
</evidence>
<name>A0A3R8JN78_9FIRM</name>
<comment type="caution">
    <text evidence="8">The sequence shown here is derived from an EMBL/GenBank/DDBJ whole genome shotgun (WGS) entry which is preliminary data.</text>
</comment>
<comment type="similarity">
    <text evidence="1 6">Belongs to the NusB family.</text>
</comment>
<evidence type="ECO:0000313" key="8">
    <source>
        <dbReference type="EMBL" id="RRK31800.1"/>
    </source>
</evidence>
<dbReference type="GO" id="GO:0003723">
    <property type="term" value="F:RNA binding"/>
    <property type="evidence" value="ECO:0007669"/>
    <property type="project" value="UniProtKB-UniRule"/>
</dbReference>
<dbReference type="InterPro" id="IPR035926">
    <property type="entry name" value="NusB-like_sf"/>
</dbReference>
<dbReference type="Pfam" id="PF01029">
    <property type="entry name" value="NusB"/>
    <property type="match status" value="1"/>
</dbReference>
<feature type="domain" description="NusB/RsmB/TIM44" evidence="7">
    <location>
        <begin position="5"/>
        <end position="131"/>
    </location>
</feature>
<evidence type="ECO:0000256" key="5">
    <source>
        <dbReference type="ARBA" id="ARBA00023163"/>
    </source>
</evidence>
<organism evidence="8 9">
    <name type="scientific">Schaedlerella arabinosiphila</name>
    <dbReference type="NCBI Taxonomy" id="2044587"/>
    <lineage>
        <taxon>Bacteria</taxon>
        <taxon>Bacillati</taxon>
        <taxon>Bacillota</taxon>
        <taxon>Clostridia</taxon>
        <taxon>Lachnospirales</taxon>
        <taxon>Lachnospiraceae</taxon>
        <taxon>Schaedlerella</taxon>
    </lineage>
</organism>
<dbReference type="InterPro" id="IPR011605">
    <property type="entry name" value="NusB_fam"/>
</dbReference>
<comment type="function">
    <text evidence="6">Involved in transcription antitermination. Required for transcription of ribosomal RNA (rRNA) genes. Binds specifically to the boxA antiterminator sequence of the ribosomal RNA (rrn) operons.</text>
</comment>
<dbReference type="AlphaFoldDB" id="A0A3R8JN78"/>
<dbReference type="PANTHER" id="PTHR11078:SF3">
    <property type="entry name" value="ANTITERMINATION NUSB DOMAIN-CONTAINING PROTEIN"/>
    <property type="match status" value="1"/>
</dbReference>
<keyword evidence="9" id="KW-1185">Reference proteome</keyword>
<dbReference type="Gene3D" id="1.10.940.10">
    <property type="entry name" value="NusB-like"/>
    <property type="match status" value="1"/>
</dbReference>
<reference evidence="8" key="1">
    <citation type="submission" date="2018-10" db="EMBL/GenBank/DDBJ databases">
        <title>Schaedlerella arabinophila gen. nov. sp. nov., isolated from the mouse intestinal tract and comparative analysis with the genome of the closely related altered Schaedler flora strain ASF502.</title>
        <authorList>
            <person name="Miyake S."/>
            <person name="Soh M."/>
            <person name="Seedorf H."/>
        </authorList>
    </citation>
    <scope>NUCLEOTIDE SEQUENCE [LARGE SCALE GENOMIC DNA]</scope>
    <source>
        <strain evidence="8">DSM 106076</strain>
    </source>
</reference>
<accession>A0A3R8JN78</accession>
<evidence type="ECO:0000313" key="9">
    <source>
        <dbReference type="Proteomes" id="UP000274920"/>
    </source>
</evidence>
<dbReference type="SUPFAM" id="SSF48013">
    <property type="entry name" value="NusB-like"/>
    <property type="match status" value="1"/>
</dbReference>
<keyword evidence="4 6" id="KW-0805">Transcription regulation</keyword>
<dbReference type="InterPro" id="IPR006027">
    <property type="entry name" value="NusB_RsmB_TIM44"/>
</dbReference>
<dbReference type="PANTHER" id="PTHR11078">
    <property type="entry name" value="N UTILIZATION SUBSTANCE PROTEIN B-RELATED"/>
    <property type="match status" value="1"/>
</dbReference>
<dbReference type="GO" id="GO:0005829">
    <property type="term" value="C:cytosol"/>
    <property type="evidence" value="ECO:0007669"/>
    <property type="project" value="TreeGrafter"/>
</dbReference>
<gene>
    <name evidence="6 8" type="primary">nusB</name>
    <name evidence="8" type="ORF">EBB54_10795</name>
</gene>